<dbReference type="InterPro" id="IPR007110">
    <property type="entry name" value="Ig-like_dom"/>
</dbReference>
<dbReference type="SMART" id="SM00409">
    <property type="entry name" value="IG"/>
    <property type="match status" value="1"/>
</dbReference>
<protein>
    <recommendedName>
        <fullName evidence="3">Ig-like domain-containing protein</fullName>
    </recommendedName>
</protein>
<evidence type="ECO:0000259" key="3">
    <source>
        <dbReference type="PROSITE" id="PS50835"/>
    </source>
</evidence>
<sequence length="549" mass="62531">ARPPVLCVVDLSLVMNSTGQSLTITCQVSYSLSSYYTHWIRQPAGKGLEWIGQKSSSQSYSESVKGRFIISRDNNRAQLNLQMSSLKTEDSAVYYSDWNLPRCYYAYFDYWGKGTTVTVTSATPKAPSLFPLIQCGSGTGNMVTLGCLAADFTPSDLTYTWRKDGVDLKDFIQYPPTMNGNFYTKISQIQVKRQDWDGSPNFTCAATHSTGNLWTPFTRPSKNFFKVSASPSKEEEIMFFCFVKDFAPKNYKLKWLKNDKEVTSKISESNTLLKEERKTADGTLYSVASFLTVKSTEWVSNTNFTCQFEGRGEDKRPVYKIKSGCPTADVTIVIINPKLEKIFRDRKAQIICQVTEHTASVKRIWWEDEDKNELATSPDGSLSLALDITYDEWSQGKRRHCFVEHTLWLEPQSKTYERSVGEIQRPSVFMLSPIEHTSTNMVALSCYVKDFFPLEVYVSWLVNDEEITQESSFHTTSPLKYNGAYVAYGHLMVPLDQWKKTDVVYSCLVHHESMANTTRNIVRSIGYRDSVHTNLINLDLKIPDKCKAK</sequence>
<feature type="domain" description="Ig-like" evidence="3">
    <location>
        <begin position="127"/>
        <end position="209"/>
    </location>
</feature>
<dbReference type="InterPro" id="IPR003599">
    <property type="entry name" value="Ig_sub"/>
</dbReference>
<dbReference type="Ensembl" id="ENSTRUT00000008209.3">
    <property type="protein sequence ID" value="ENSTRUP00000008161.3"/>
    <property type="gene ID" value="ENSTRUG00000003480.3"/>
</dbReference>
<dbReference type="SMART" id="SM00406">
    <property type="entry name" value="IGv"/>
    <property type="match status" value="1"/>
</dbReference>
<dbReference type="Gene3D" id="2.60.40.10">
    <property type="entry name" value="Immunoglobulins"/>
    <property type="match status" value="5"/>
</dbReference>
<dbReference type="Pfam" id="PF07654">
    <property type="entry name" value="C1-set"/>
    <property type="match status" value="3"/>
</dbReference>
<dbReference type="InterPro" id="IPR003006">
    <property type="entry name" value="Ig/MHC_CS"/>
</dbReference>
<organism evidence="4 5">
    <name type="scientific">Takifugu rubripes</name>
    <name type="common">Japanese pufferfish</name>
    <name type="synonym">Fugu rubripes</name>
    <dbReference type="NCBI Taxonomy" id="31033"/>
    <lineage>
        <taxon>Eukaryota</taxon>
        <taxon>Metazoa</taxon>
        <taxon>Chordata</taxon>
        <taxon>Craniata</taxon>
        <taxon>Vertebrata</taxon>
        <taxon>Euteleostomi</taxon>
        <taxon>Actinopterygii</taxon>
        <taxon>Neopterygii</taxon>
        <taxon>Teleostei</taxon>
        <taxon>Neoteleostei</taxon>
        <taxon>Acanthomorphata</taxon>
        <taxon>Eupercaria</taxon>
        <taxon>Tetraodontiformes</taxon>
        <taxon>Tetradontoidea</taxon>
        <taxon>Tetraodontidae</taxon>
        <taxon>Takifugu</taxon>
    </lineage>
</organism>
<accession>H2S6Y9</accession>
<dbReference type="SUPFAM" id="SSF48726">
    <property type="entry name" value="Immunoglobulin"/>
    <property type="match status" value="5"/>
</dbReference>
<reference evidence="4 5" key="1">
    <citation type="journal article" date="2011" name="Genome Biol. Evol.">
        <title>Integration of the genetic map and genome assembly of fugu facilitates insights into distinct features of genome evolution in teleosts and mammals.</title>
        <authorList>
            <person name="Kai W."/>
            <person name="Kikuchi K."/>
            <person name="Tohari S."/>
            <person name="Chew A.K."/>
            <person name="Tay A."/>
            <person name="Fujiwara A."/>
            <person name="Hosoya S."/>
            <person name="Suetake H."/>
            <person name="Naruse K."/>
            <person name="Brenner S."/>
            <person name="Suzuki Y."/>
            <person name="Venkatesh B."/>
        </authorList>
    </citation>
    <scope>NUCLEOTIDE SEQUENCE [LARGE SCALE GENOMIC DNA]</scope>
</reference>
<feature type="domain" description="Ig-like" evidence="3">
    <location>
        <begin position="326"/>
        <end position="421"/>
    </location>
</feature>
<feature type="domain" description="Ig-like" evidence="3">
    <location>
        <begin position="3"/>
        <end position="94"/>
    </location>
</feature>
<dbReference type="PROSITE" id="PS50835">
    <property type="entry name" value="IG_LIKE"/>
    <property type="match status" value="5"/>
</dbReference>
<feature type="domain" description="Ig-like" evidence="3">
    <location>
        <begin position="220"/>
        <end position="319"/>
    </location>
</feature>
<keyword evidence="5" id="KW-1185">Reference proteome</keyword>
<evidence type="ECO:0000256" key="2">
    <source>
        <dbReference type="ARBA" id="ARBA00023319"/>
    </source>
</evidence>
<reference evidence="4" key="3">
    <citation type="submission" date="2025-09" db="UniProtKB">
        <authorList>
            <consortium name="Ensembl"/>
        </authorList>
    </citation>
    <scope>IDENTIFICATION</scope>
</reference>
<dbReference type="SMART" id="SM00407">
    <property type="entry name" value="IGc1"/>
    <property type="match status" value="3"/>
</dbReference>
<evidence type="ECO:0000256" key="1">
    <source>
        <dbReference type="ARBA" id="ARBA00023157"/>
    </source>
</evidence>
<dbReference type="InterPro" id="IPR036179">
    <property type="entry name" value="Ig-like_dom_sf"/>
</dbReference>
<dbReference type="InterPro" id="IPR013106">
    <property type="entry name" value="Ig_V-set"/>
</dbReference>
<keyword evidence="2" id="KW-0393">Immunoglobulin domain</keyword>
<evidence type="ECO:0000313" key="4">
    <source>
        <dbReference type="Ensembl" id="ENSTRUP00000008161.3"/>
    </source>
</evidence>
<dbReference type="HOGENOM" id="CLU_030625_3_0_1"/>
<dbReference type="CDD" id="cd21819">
    <property type="entry name" value="IgC1_CH1_IgM"/>
    <property type="match status" value="1"/>
</dbReference>
<dbReference type="InterPro" id="IPR013783">
    <property type="entry name" value="Ig-like_fold"/>
</dbReference>
<dbReference type="Pfam" id="PF07686">
    <property type="entry name" value="V-set"/>
    <property type="match status" value="1"/>
</dbReference>
<dbReference type="AlphaFoldDB" id="H2S6Y9"/>
<dbReference type="STRING" id="31033.ENSTRUP00000008161"/>
<dbReference type="GeneTree" id="ENSGT01150000286993"/>
<dbReference type="PROSITE" id="PS00290">
    <property type="entry name" value="IG_MHC"/>
    <property type="match status" value="1"/>
</dbReference>
<dbReference type="Proteomes" id="UP000005226">
    <property type="component" value="Chromosome 5"/>
</dbReference>
<feature type="domain" description="Ig-like" evidence="3">
    <location>
        <begin position="426"/>
        <end position="522"/>
    </location>
</feature>
<reference evidence="4" key="2">
    <citation type="submission" date="2025-08" db="UniProtKB">
        <authorList>
            <consortium name="Ensembl"/>
        </authorList>
    </citation>
    <scope>IDENTIFICATION</scope>
</reference>
<proteinExistence type="predicted"/>
<keyword evidence="1" id="KW-1015">Disulfide bond</keyword>
<dbReference type="InterPro" id="IPR050380">
    <property type="entry name" value="Immune_Resp_Modulators"/>
</dbReference>
<dbReference type="InterPro" id="IPR003597">
    <property type="entry name" value="Ig_C1-set"/>
</dbReference>
<dbReference type="PANTHER" id="PTHR23411">
    <property type="entry name" value="TAPASIN"/>
    <property type="match status" value="1"/>
</dbReference>
<dbReference type="InParanoid" id="H2S6Y9"/>
<dbReference type="FunFam" id="2.60.40.10:FF:000283">
    <property type="entry name" value="Immunoglobulin kappa constant"/>
    <property type="match status" value="1"/>
</dbReference>
<evidence type="ECO:0000313" key="5">
    <source>
        <dbReference type="Proteomes" id="UP000005226"/>
    </source>
</evidence>
<dbReference type="OMA" id="CEVHSTE"/>
<name>H2S6Y9_TAKRU</name>